<evidence type="ECO:0000256" key="2">
    <source>
        <dbReference type="ARBA" id="ARBA00010617"/>
    </source>
</evidence>
<evidence type="ECO:0008006" key="11">
    <source>
        <dbReference type="Google" id="ProtNLM"/>
    </source>
</evidence>
<protein>
    <recommendedName>
        <fullName evidence="11">Cytochrome P450 monooxygenase</fullName>
    </recommendedName>
</protein>
<dbReference type="PRINTS" id="PR00463">
    <property type="entry name" value="EP450I"/>
</dbReference>
<comment type="cofactor">
    <cofactor evidence="1 6">
        <name>heme</name>
        <dbReference type="ChEBI" id="CHEBI:30413"/>
    </cofactor>
</comment>
<evidence type="ECO:0000256" key="1">
    <source>
        <dbReference type="ARBA" id="ARBA00001971"/>
    </source>
</evidence>
<name>A0A9W8TA64_9HYPO</name>
<dbReference type="OrthoDB" id="5101534at2759"/>
<sequence length="200" mass="22221">MFDEDPGSVSAGQPHKVMKSAPQKEFVPQMEQFGIYVPGAIGGYFRDVCAWKQYALELIGETRRRDVHTPFLKAALSAGKDASGHQLNDSQLAEECMGGMFGGSGTTANTFVYILWACLQRPGIIANLKSELREKYPGPGMVPDYKTTVGTQNYTMHRNEEAFPNAEDFLPERWLDANKDSLRKSSWTPFSMGSRKCIGI</sequence>
<keyword evidence="4 6" id="KW-0479">Metal-binding</keyword>
<evidence type="ECO:0000256" key="3">
    <source>
        <dbReference type="ARBA" id="ARBA00022617"/>
    </source>
</evidence>
<feature type="non-terminal residue" evidence="9">
    <location>
        <position position="1"/>
    </location>
</feature>
<feature type="binding site" description="axial binding residue" evidence="6">
    <location>
        <position position="197"/>
    </location>
    <ligand>
        <name>heme</name>
        <dbReference type="ChEBI" id="CHEBI:30413"/>
    </ligand>
    <ligandPart>
        <name>Fe</name>
        <dbReference type="ChEBI" id="CHEBI:18248"/>
    </ligandPart>
</feature>
<dbReference type="EMBL" id="JAPEUR010000632">
    <property type="protein sequence ID" value="KAJ4307786.1"/>
    <property type="molecule type" value="Genomic_DNA"/>
</dbReference>
<keyword evidence="3 6" id="KW-0349">Heme</keyword>
<feature type="region of interest" description="Disordered" evidence="8">
    <location>
        <begin position="1"/>
        <end position="20"/>
    </location>
</feature>
<dbReference type="InterPro" id="IPR002401">
    <property type="entry name" value="Cyt_P450_E_grp-I"/>
</dbReference>
<dbReference type="Pfam" id="PF00067">
    <property type="entry name" value="p450"/>
    <property type="match status" value="2"/>
</dbReference>
<keyword evidence="7" id="KW-0503">Monooxygenase</keyword>
<comment type="similarity">
    <text evidence="2 7">Belongs to the cytochrome P450 family.</text>
</comment>
<dbReference type="InterPro" id="IPR017972">
    <property type="entry name" value="Cyt_P450_CS"/>
</dbReference>
<comment type="caution">
    <text evidence="9">The sequence shown here is derived from an EMBL/GenBank/DDBJ whole genome shotgun (WGS) entry which is preliminary data.</text>
</comment>
<evidence type="ECO:0000256" key="8">
    <source>
        <dbReference type="SAM" id="MobiDB-lite"/>
    </source>
</evidence>
<proteinExistence type="inferred from homology"/>
<dbReference type="Gene3D" id="1.10.630.10">
    <property type="entry name" value="Cytochrome P450"/>
    <property type="match status" value="2"/>
</dbReference>
<dbReference type="PROSITE" id="PS00086">
    <property type="entry name" value="CYTOCHROME_P450"/>
    <property type="match status" value="1"/>
</dbReference>
<accession>A0A9W8TA64</accession>
<gene>
    <name evidence="9" type="ORF">N0V84_012495</name>
</gene>
<keyword evidence="10" id="KW-1185">Reference proteome</keyword>
<evidence type="ECO:0000313" key="9">
    <source>
        <dbReference type="EMBL" id="KAJ4307786.1"/>
    </source>
</evidence>
<evidence type="ECO:0000313" key="10">
    <source>
        <dbReference type="Proteomes" id="UP001140502"/>
    </source>
</evidence>
<dbReference type="InterPro" id="IPR050121">
    <property type="entry name" value="Cytochrome_P450_monoxygenase"/>
</dbReference>
<dbReference type="GO" id="GO:0020037">
    <property type="term" value="F:heme binding"/>
    <property type="evidence" value="ECO:0007669"/>
    <property type="project" value="InterPro"/>
</dbReference>
<dbReference type="GO" id="GO:0005506">
    <property type="term" value="F:iron ion binding"/>
    <property type="evidence" value="ECO:0007669"/>
    <property type="project" value="InterPro"/>
</dbReference>
<dbReference type="AlphaFoldDB" id="A0A9W8TA64"/>
<keyword evidence="7" id="KW-0560">Oxidoreductase</keyword>
<dbReference type="GO" id="GO:0016705">
    <property type="term" value="F:oxidoreductase activity, acting on paired donors, with incorporation or reduction of molecular oxygen"/>
    <property type="evidence" value="ECO:0007669"/>
    <property type="project" value="InterPro"/>
</dbReference>
<dbReference type="Proteomes" id="UP001140502">
    <property type="component" value="Unassembled WGS sequence"/>
</dbReference>
<dbReference type="InterPro" id="IPR001128">
    <property type="entry name" value="Cyt_P450"/>
</dbReference>
<dbReference type="GO" id="GO:0004497">
    <property type="term" value="F:monooxygenase activity"/>
    <property type="evidence" value="ECO:0007669"/>
    <property type="project" value="UniProtKB-KW"/>
</dbReference>
<evidence type="ECO:0000256" key="4">
    <source>
        <dbReference type="ARBA" id="ARBA00022723"/>
    </source>
</evidence>
<keyword evidence="5 6" id="KW-0408">Iron</keyword>
<evidence type="ECO:0000256" key="6">
    <source>
        <dbReference type="PIRSR" id="PIRSR602401-1"/>
    </source>
</evidence>
<organism evidence="9 10">
    <name type="scientific">Fusarium piperis</name>
    <dbReference type="NCBI Taxonomy" id="1435070"/>
    <lineage>
        <taxon>Eukaryota</taxon>
        <taxon>Fungi</taxon>
        <taxon>Dikarya</taxon>
        <taxon>Ascomycota</taxon>
        <taxon>Pezizomycotina</taxon>
        <taxon>Sordariomycetes</taxon>
        <taxon>Hypocreomycetidae</taxon>
        <taxon>Hypocreales</taxon>
        <taxon>Nectriaceae</taxon>
        <taxon>Fusarium</taxon>
        <taxon>Fusarium solani species complex</taxon>
    </lineage>
</organism>
<reference evidence="9" key="1">
    <citation type="submission" date="2022-10" db="EMBL/GenBank/DDBJ databases">
        <title>Tapping the CABI collections for fungal endophytes: first genome assemblies for Collariella, Neodidymelliopsis, Ascochyta clinopodiicola, Didymella pomorum, Didymosphaeria variabile, Neocosmospora piperis and Neocucurbitaria cava.</title>
        <authorList>
            <person name="Hill R."/>
        </authorList>
    </citation>
    <scope>NUCLEOTIDE SEQUENCE</scope>
    <source>
        <strain evidence="9">IMI 366586</strain>
    </source>
</reference>
<evidence type="ECO:0000256" key="7">
    <source>
        <dbReference type="RuleBase" id="RU000461"/>
    </source>
</evidence>
<dbReference type="PANTHER" id="PTHR24305">
    <property type="entry name" value="CYTOCHROME P450"/>
    <property type="match status" value="1"/>
</dbReference>
<dbReference type="SUPFAM" id="SSF48264">
    <property type="entry name" value="Cytochrome P450"/>
    <property type="match status" value="1"/>
</dbReference>
<dbReference type="PANTHER" id="PTHR24305:SF166">
    <property type="entry name" value="CYTOCHROME P450 12A4, MITOCHONDRIAL-RELATED"/>
    <property type="match status" value="1"/>
</dbReference>
<evidence type="ECO:0000256" key="5">
    <source>
        <dbReference type="ARBA" id="ARBA00023004"/>
    </source>
</evidence>
<dbReference type="InterPro" id="IPR036396">
    <property type="entry name" value="Cyt_P450_sf"/>
</dbReference>